<dbReference type="PATRIC" id="fig|1094496.3.peg.1140"/>
<dbReference type="HOGENOM" id="CLU_2767501_0_0_5"/>
<organism evidence="1 2">
    <name type="scientific">Bartonella schoenbuchensis m07a</name>
    <dbReference type="NCBI Taxonomy" id="1094496"/>
    <lineage>
        <taxon>Bacteria</taxon>
        <taxon>Pseudomonadati</taxon>
        <taxon>Pseudomonadota</taxon>
        <taxon>Alphaproteobacteria</taxon>
        <taxon>Hyphomicrobiales</taxon>
        <taxon>Bartonellaceae</taxon>
        <taxon>Bartonella</taxon>
    </lineage>
</organism>
<accession>N6VAD8</accession>
<dbReference type="AlphaFoldDB" id="N6VAD8"/>
<proteinExistence type="predicted"/>
<reference evidence="1 2" key="1">
    <citation type="journal article" date="2013" name="PLoS Genet.">
        <title>A gene transfer agent and a dynamic repertoire of secretion systems hold the keys to the explosive radiation of the emerging pathogen Bartonella.</title>
        <authorList>
            <person name="Guy L."/>
            <person name="Nystedt B."/>
            <person name="Toft C."/>
            <person name="Zaremba-Niedzwiedzka K."/>
            <person name="Berglund E.C."/>
            <person name="Granberg F."/>
            <person name="Naslund K."/>
            <person name="Eriksson A.S."/>
            <person name="Andersson S.G."/>
        </authorList>
    </citation>
    <scope>NUCLEOTIDE SEQUENCE [LARGE SCALE GENOMIC DNA]</scope>
    <source>
        <strain evidence="2">m07a</strain>
    </source>
</reference>
<keyword evidence="2" id="KW-1185">Reference proteome</keyword>
<dbReference type="Proteomes" id="UP000014242">
    <property type="component" value="Unassembled WGS sequence"/>
</dbReference>
<protein>
    <submittedName>
        <fullName evidence="1">Uncharacterized protein</fullName>
    </submittedName>
</protein>
<gene>
    <name evidence="1" type="ORF">m07a_11120</name>
</gene>
<dbReference type="EMBL" id="AGWC01000006">
    <property type="protein sequence ID" value="ENN90785.1"/>
    <property type="molecule type" value="Genomic_DNA"/>
</dbReference>
<evidence type="ECO:0000313" key="1">
    <source>
        <dbReference type="EMBL" id="ENN90785.1"/>
    </source>
</evidence>
<sequence>MKITGKDKGYGVYAKRGGANLTMTLDNVSIKGVEKGVRMEGKSLTISGHSTISLLGGLWGEVGEFGDKS</sequence>
<name>N6VAD8_9HYPH</name>
<evidence type="ECO:0000313" key="2">
    <source>
        <dbReference type="Proteomes" id="UP000014242"/>
    </source>
</evidence>
<comment type="caution">
    <text evidence="1">The sequence shown here is derived from an EMBL/GenBank/DDBJ whole genome shotgun (WGS) entry which is preliminary data.</text>
</comment>